<gene>
    <name evidence="1" type="ordered locus">Tery_2375</name>
</gene>
<protein>
    <recommendedName>
        <fullName evidence="2">GTPase</fullName>
    </recommendedName>
</protein>
<reference evidence="1" key="1">
    <citation type="submission" date="2006-06" db="EMBL/GenBank/DDBJ databases">
        <title>Complete sequence of Trichodesmium erythraeum IMS101.</title>
        <authorList>
            <consortium name="US DOE Joint Genome Institute"/>
            <person name="Copeland A."/>
            <person name="Lucas S."/>
            <person name="Lapidus A."/>
            <person name="Barry K."/>
            <person name="Detter J.C."/>
            <person name="Glavina del Rio T."/>
            <person name="Hammon N."/>
            <person name="Israni S."/>
            <person name="Dalin E."/>
            <person name="Tice H."/>
            <person name="Pitluck S."/>
            <person name="Kiss H."/>
            <person name="Munk A.C."/>
            <person name="Brettin T."/>
            <person name="Bruce D."/>
            <person name="Han C."/>
            <person name="Tapia R."/>
            <person name="Gilna P."/>
            <person name="Schmutz J."/>
            <person name="Larimer F."/>
            <person name="Land M."/>
            <person name="Hauser L."/>
            <person name="Kyrpides N."/>
            <person name="Kim E."/>
            <person name="Richardson P."/>
        </authorList>
    </citation>
    <scope>NUCLEOTIDE SEQUENCE [LARGE SCALE GENOMIC DNA]</scope>
    <source>
        <strain evidence="1">IMS101</strain>
    </source>
</reference>
<dbReference type="SUPFAM" id="SSF52540">
    <property type="entry name" value="P-loop containing nucleoside triphosphate hydrolases"/>
    <property type="match status" value="1"/>
</dbReference>
<dbReference type="CDD" id="cd00882">
    <property type="entry name" value="Ras_like_GTPase"/>
    <property type="match status" value="1"/>
</dbReference>
<evidence type="ECO:0008006" key="2">
    <source>
        <dbReference type="Google" id="ProtNLM"/>
    </source>
</evidence>
<dbReference type="KEGG" id="ter:Tery_2375"/>
<accession>Q112H9</accession>
<evidence type="ECO:0000313" key="1">
    <source>
        <dbReference type="EMBL" id="ABG51595.1"/>
    </source>
</evidence>
<dbReference type="InterPro" id="IPR027417">
    <property type="entry name" value="P-loop_NTPase"/>
</dbReference>
<dbReference type="AlphaFoldDB" id="Q112H9"/>
<sequence length="661" mass="75964">MINYIDQREENPNLACPQSAISYPFKFLKRSDLELPRGTKVRIMDLPGLAYVGDEGNTSVIRQCREALCLVTYNSAETDKQKVRSLLQEVVTQVKDLGGSPARMLFVLNKIDVFRADNNWERSEKRFIDKTIKSIKTELSDRLKEYTEEIENLQVVKLSTLPALLALEIQNKNNDYIKACKKVKKQFYGIVEDILDNLVGNVEKWSKPERNKVAEELWQKSYAGVFFYNLKNHITEHFPQLVIPQAIERFNVAAGNAVVEWAKQTTTAILNSSEDRYQQECKEIERIRKSIEHFLDIHSSNLREPFEEVGKKIQQVFKQQSEDDPVVYLENTVIKLMDAKPYDSLGEKLFPLFGWRRELAQGISKVLEAVGESLETGKVDIESTELKKANYNYVNLLEANLKRLVGLGYTASVAKEGKNMEAKTKSEKEELGQLNTELNLLATHLNLVLEDVANQISHQELNRIYQAVVELFSCHLSYIEKGSNDIAPNMAIKFPDSQISRVTADRPLKFTFKFKAGFPITEGTWEERVQTKVQKRVWWKLWLGTSTFYEIEYRKRSSDNAEIPSVENLLDGWLIQSQQAEGEIVKQIAHWLLEQIESLNKKVSEVQSGIINAYQSRLDQARKEVTIDYEKEKNIWEPMGKKAQQLTDEFSSLAKILSKGS</sequence>
<dbReference type="RefSeq" id="WP_011611962.1">
    <property type="nucleotide sequence ID" value="NC_008312.1"/>
</dbReference>
<dbReference type="STRING" id="203124.Tery_2375"/>
<proteinExistence type="predicted"/>
<dbReference type="eggNOG" id="COG0699">
    <property type="taxonomic scope" value="Bacteria"/>
</dbReference>
<dbReference type="EMBL" id="CP000393">
    <property type="protein sequence ID" value="ABG51595.1"/>
    <property type="molecule type" value="Genomic_DNA"/>
</dbReference>
<dbReference type="HOGENOM" id="CLU_348452_0_0_3"/>
<dbReference type="Gene3D" id="3.40.50.300">
    <property type="entry name" value="P-loop containing nucleotide triphosphate hydrolases"/>
    <property type="match status" value="1"/>
</dbReference>
<organism evidence="1">
    <name type="scientific">Trichodesmium erythraeum (strain IMS101)</name>
    <dbReference type="NCBI Taxonomy" id="203124"/>
    <lineage>
        <taxon>Bacteria</taxon>
        <taxon>Bacillati</taxon>
        <taxon>Cyanobacteriota</taxon>
        <taxon>Cyanophyceae</taxon>
        <taxon>Oscillatoriophycideae</taxon>
        <taxon>Oscillatoriales</taxon>
        <taxon>Microcoleaceae</taxon>
        <taxon>Trichodesmium</taxon>
    </lineage>
</organism>
<name>Q112H9_TRIEI</name>